<dbReference type="KEGG" id="euz:DVS28_a3198"/>
<organism evidence="1 2">
    <name type="scientific">Euzebya pacifica</name>
    <dbReference type="NCBI Taxonomy" id="1608957"/>
    <lineage>
        <taxon>Bacteria</taxon>
        <taxon>Bacillati</taxon>
        <taxon>Actinomycetota</taxon>
        <taxon>Nitriliruptoria</taxon>
        <taxon>Euzebyales</taxon>
    </lineage>
</organism>
<gene>
    <name evidence="1" type="ORF">DVS28_a3198</name>
</gene>
<dbReference type="AlphaFoldDB" id="A0A346Y077"/>
<dbReference type="OrthoDB" id="9838931at2"/>
<name>A0A346Y077_9ACTN</name>
<evidence type="ECO:0000313" key="2">
    <source>
        <dbReference type="Proteomes" id="UP000264006"/>
    </source>
</evidence>
<reference evidence="1 2" key="1">
    <citation type="submission" date="2018-09" db="EMBL/GenBank/DDBJ databases">
        <title>Complete genome sequence of Euzebya sp. DY32-46 isolated from seawater of Pacific Ocean.</title>
        <authorList>
            <person name="Xu L."/>
            <person name="Wu Y.-H."/>
            <person name="Xu X.-W."/>
        </authorList>
    </citation>
    <scope>NUCLEOTIDE SEQUENCE [LARGE SCALE GENOMIC DNA]</scope>
    <source>
        <strain evidence="1 2">DY32-46</strain>
    </source>
</reference>
<evidence type="ECO:0000313" key="1">
    <source>
        <dbReference type="EMBL" id="AXV07874.1"/>
    </source>
</evidence>
<dbReference type="EMBL" id="CP031165">
    <property type="protein sequence ID" value="AXV07874.1"/>
    <property type="molecule type" value="Genomic_DNA"/>
</dbReference>
<dbReference type="RefSeq" id="WP_114592301.1">
    <property type="nucleotide sequence ID" value="NZ_CP031165.1"/>
</dbReference>
<sequence>MSHTGSSAGSLEAPQLRETADIWWDSGSDPRIAWDGRGRRFWLVDGVDAGRRLVLLERDTDPADPRVIAAALRDGLAACDFPPTADGVAPARAAATLRAAGLEV</sequence>
<keyword evidence="2" id="KW-1185">Reference proteome</keyword>
<dbReference type="Proteomes" id="UP000264006">
    <property type="component" value="Chromosome"/>
</dbReference>
<proteinExistence type="predicted"/>
<accession>A0A346Y077</accession>
<protein>
    <submittedName>
        <fullName evidence="1">Uncharacterized protein</fullName>
    </submittedName>
</protein>